<dbReference type="PROSITE" id="PS50850">
    <property type="entry name" value="MFS"/>
    <property type="match status" value="1"/>
</dbReference>
<dbReference type="RefSeq" id="WP_200807275.1">
    <property type="nucleotide sequence ID" value="NZ_CYSE01000001.1"/>
</dbReference>
<feature type="transmembrane region" description="Helical" evidence="5">
    <location>
        <begin position="12"/>
        <end position="32"/>
    </location>
</feature>
<feature type="transmembrane region" description="Helical" evidence="5">
    <location>
        <begin position="164"/>
        <end position="185"/>
    </location>
</feature>
<evidence type="ECO:0000313" key="7">
    <source>
        <dbReference type="EMBL" id="CUH74801.1"/>
    </source>
</evidence>
<dbReference type="GO" id="GO:0016020">
    <property type="term" value="C:membrane"/>
    <property type="evidence" value="ECO:0007669"/>
    <property type="project" value="UniProtKB-SubCell"/>
</dbReference>
<feature type="transmembrane region" description="Helical" evidence="5">
    <location>
        <begin position="137"/>
        <end position="158"/>
    </location>
</feature>
<evidence type="ECO:0000256" key="5">
    <source>
        <dbReference type="SAM" id="Phobius"/>
    </source>
</evidence>
<dbReference type="InterPro" id="IPR020846">
    <property type="entry name" value="MFS_dom"/>
</dbReference>
<keyword evidence="8" id="KW-1185">Reference proteome</keyword>
<dbReference type="CDD" id="cd17393">
    <property type="entry name" value="MFS_MosC_like"/>
    <property type="match status" value="1"/>
</dbReference>
<evidence type="ECO:0000256" key="1">
    <source>
        <dbReference type="ARBA" id="ARBA00004141"/>
    </source>
</evidence>
<dbReference type="PANTHER" id="PTHR23514">
    <property type="entry name" value="BYPASS OF STOP CODON PROTEIN 6"/>
    <property type="match status" value="1"/>
</dbReference>
<feature type="transmembrane region" description="Helical" evidence="5">
    <location>
        <begin position="98"/>
        <end position="116"/>
    </location>
</feature>
<feature type="transmembrane region" description="Helical" evidence="5">
    <location>
        <begin position="268"/>
        <end position="287"/>
    </location>
</feature>
<gene>
    <name evidence="7" type="primary">ybjJ</name>
    <name evidence="7" type="ORF">TRN7648_00091</name>
</gene>
<reference evidence="7 8" key="1">
    <citation type="submission" date="2015-09" db="EMBL/GenBank/DDBJ databases">
        <authorList>
            <consortium name="Swine Surveillance"/>
        </authorList>
    </citation>
    <scope>NUCLEOTIDE SEQUENCE [LARGE SCALE GENOMIC DNA]</scope>
    <source>
        <strain evidence="7 8">CECT 7648</strain>
    </source>
</reference>
<accession>A0A0N7LYG5</accession>
<dbReference type="AlphaFoldDB" id="A0A0N7LYG5"/>
<keyword evidence="4 5" id="KW-0472">Membrane</keyword>
<feature type="transmembrane region" description="Helical" evidence="5">
    <location>
        <begin position="75"/>
        <end position="92"/>
    </location>
</feature>
<evidence type="ECO:0000259" key="6">
    <source>
        <dbReference type="PROSITE" id="PS50850"/>
    </source>
</evidence>
<dbReference type="Proteomes" id="UP000054935">
    <property type="component" value="Unassembled WGS sequence"/>
</dbReference>
<name>A0A0N7LYG5_9RHOB</name>
<dbReference type="PANTHER" id="PTHR23514:SF13">
    <property type="entry name" value="INNER MEMBRANE PROTEIN YBJJ"/>
    <property type="match status" value="1"/>
</dbReference>
<dbReference type="STRING" id="441103.TRN7648_00091"/>
<feature type="domain" description="Major facilitator superfamily (MFS) profile" evidence="6">
    <location>
        <begin position="10"/>
        <end position="377"/>
    </location>
</feature>
<dbReference type="InterPro" id="IPR036259">
    <property type="entry name" value="MFS_trans_sf"/>
</dbReference>
<feature type="transmembrane region" description="Helical" evidence="5">
    <location>
        <begin position="324"/>
        <end position="348"/>
    </location>
</feature>
<feature type="transmembrane region" description="Helical" evidence="5">
    <location>
        <begin position="236"/>
        <end position="256"/>
    </location>
</feature>
<feature type="transmembrane region" description="Helical" evidence="5">
    <location>
        <begin position="197"/>
        <end position="216"/>
    </location>
</feature>
<evidence type="ECO:0000256" key="3">
    <source>
        <dbReference type="ARBA" id="ARBA00022989"/>
    </source>
</evidence>
<dbReference type="Pfam" id="PF07690">
    <property type="entry name" value="MFS_1"/>
    <property type="match status" value="1"/>
</dbReference>
<comment type="subcellular location">
    <subcellularLocation>
        <location evidence="1">Membrane</location>
        <topology evidence="1">Multi-pass membrane protein</topology>
    </subcellularLocation>
</comment>
<feature type="transmembrane region" description="Helical" evidence="5">
    <location>
        <begin position="293"/>
        <end position="312"/>
    </location>
</feature>
<dbReference type="SUPFAM" id="SSF103473">
    <property type="entry name" value="MFS general substrate transporter"/>
    <property type="match status" value="1"/>
</dbReference>
<proteinExistence type="predicted"/>
<feature type="transmembrane region" description="Helical" evidence="5">
    <location>
        <begin position="354"/>
        <end position="372"/>
    </location>
</feature>
<evidence type="ECO:0000256" key="2">
    <source>
        <dbReference type="ARBA" id="ARBA00022692"/>
    </source>
</evidence>
<dbReference type="Gene3D" id="1.20.1250.20">
    <property type="entry name" value="MFS general substrate transporter like domains"/>
    <property type="match status" value="2"/>
</dbReference>
<evidence type="ECO:0000256" key="4">
    <source>
        <dbReference type="ARBA" id="ARBA00023136"/>
    </source>
</evidence>
<keyword evidence="3 5" id="KW-1133">Transmembrane helix</keyword>
<keyword evidence="2 5" id="KW-0812">Transmembrane</keyword>
<organism evidence="7 8">
    <name type="scientific">Tropicibacter naphthalenivorans</name>
    <dbReference type="NCBI Taxonomy" id="441103"/>
    <lineage>
        <taxon>Bacteria</taxon>
        <taxon>Pseudomonadati</taxon>
        <taxon>Pseudomonadota</taxon>
        <taxon>Alphaproteobacteria</taxon>
        <taxon>Rhodobacterales</taxon>
        <taxon>Roseobacteraceae</taxon>
        <taxon>Tropicibacter</taxon>
    </lineage>
</organism>
<dbReference type="EMBL" id="CYSE01000001">
    <property type="protein sequence ID" value="CUH74801.1"/>
    <property type="molecule type" value="Genomic_DNA"/>
</dbReference>
<evidence type="ECO:0000313" key="8">
    <source>
        <dbReference type="Proteomes" id="UP000054935"/>
    </source>
</evidence>
<dbReference type="InterPro" id="IPR011701">
    <property type="entry name" value="MFS"/>
</dbReference>
<sequence length="378" mass="37827">MTDLTITAPARLATRLVFFASGFAMAAWAPLIPFAKANVGADEATFGVLLLCVGLGSLVAMPITGVTAARSGARPMILAGGIGMGAVLPLLAFAPSVWALAAALFVFGAALGTLDVSMNVHAAEVEAREARPLMSGFHALFSVGTFAGSALMTAALSLGVGPRLSAGIAAVLCLLAVAVAAGRLLRRAKGSAPEPFAWPRGVVVLLAVLTGIAFLVEGAMLDWGALLLIDRNLATAQSAGVGYMVFSIAMVVARLTGDQTVARLGARAVLIWGGGLTIAGLALVLAAPWAMVALVGFALIGLGAANVVPVLFSAAGRQRVMPPGLAIASVTITGYAGVLLGPALMGFVADASSLPLAFAALAVLVAVIPLAARAATRT</sequence>
<feature type="transmembrane region" description="Helical" evidence="5">
    <location>
        <begin position="44"/>
        <end position="63"/>
    </location>
</feature>
<dbReference type="GO" id="GO:0022857">
    <property type="term" value="F:transmembrane transporter activity"/>
    <property type="evidence" value="ECO:0007669"/>
    <property type="project" value="InterPro"/>
</dbReference>
<dbReference type="InterPro" id="IPR051788">
    <property type="entry name" value="MFS_Transporter"/>
</dbReference>
<protein>
    <submittedName>
        <fullName evidence="7">Inner membrane protein YbjJ</fullName>
    </submittedName>
</protein>